<dbReference type="GO" id="GO:0004795">
    <property type="term" value="F:threonine synthase activity"/>
    <property type="evidence" value="ECO:0007669"/>
    <property type="project" value="UniProtKB-UniRule"/>
</dbReference>
<dbReference type="GO" id="GO:0003941">
    <property type="term" value="F:L-serine ammonia-lyase activity"/>
    <property type="evidence" value="ECO:0007669"/>
    <property type="project" value="TreeGrafter"/>
</dbReference>
<dbReference type="CDD" id="cd01563">
    <property type="entry name" value="Thr-synth_1"/>
    <property type="match status" value="1"/>
</dbReference>
<keyword evidence="9 14" id="KW-0456">Lyase</keyword>
<evidence type="ECO:0000256" key="9">
    <source>
        <dbReference type="ARBA" id="ARBA00023239"/>
    </source>
</evidence>
<dbReference type="GO" id="GO:0009097">
    <property type="term" value="P:isoleucine biosynthetic process"/>
    <property type="evidence" value="ECO:0007669"/>
    <property type="project" value="TreeGrafter"/>
</dbReference>
<dbReference type="GO" id="GO:0006565">
    <property type="term" value="P:L-serine catabolic process"/>
    <property type="evidence" value="ECO:0007669"/>
    <property type="project" value="TreeGrafter"/>
</dbReference>
<gene>
    <name evidence="14" type="ORF">KK083_16255</name>
</gene>
<dbReference type="InterPro" id="IPR004450">
    <property type="entry name" value="Thr_synthase-like"/>
</dbReference>
<dbReference type="SUPFAM" id="SSF53686">
    <property type="entry name" value="Tryptophan synthase beta subunit-like PLP-dependent enzymes"/>
    <property type="match status" value="1"/>
</dbReference>
<dbReference type="PANTHER" id="PTHR48078">
    <property type="entry name" value="THREONINE DEHYDRATASE, MITOCHONDRIAL-RELATED"/>
    <property type="match status" value="1"/>
</dbReference>
<comment type="catalytic activity">
    <reaction evidence="10">
        <text>O-phospho-L-homoserine + H2O = L-threonine + phosphate</text>
        <dbReference type="Rhea" id="RHEA:10840"/>
        <dbReference type="ChEBI" id="CHEBI:15377"/>
        <dbReference type="ChEBI" id="CHEBI:43474"/>
        <dbReference type="ChEBI" id="CHEBI:57590"/>
        <dbReference type="ChEBI" id="CHEBI:57926"/>
        <dbReference type="EC" id="4.2.3.1"/>
    </reaction>
</comment>
<dbReference type="GO" id="GO:0030170">
    <property type="term" value="F:pyridoxal phosphate binding"/>
    <property type="evidence" value="ECO:0007669"/>
    <property type="project" value="InterPro"/>
</dbReference>
<feature type="domain" description="Tryptophan synthase beta chain-like PALP" evidence="13">
    <location>
        <begin position="80"/>
        <end position="382"/>
    </location>
</feature>
<dbReference type="InterPro" id="IPR050147">
    <property type="entry name" value="Ser/Thr_Dehydratase"/>
</dbReference>
<evidence type="ECO:0000256" key="2">
    <source>
        <dbReference type="ARBA" id="ARBA00004979"/>
    </source>
</evidence>
<evidence type="ECO:0000313" key="14">
    <source>
        <dbReference type="EMBL" id="MBT1698444.1"/>
    </source>
</evidence>
<dbReference type="RefSeq" id="WP_254164608.1">
    <property type="nucleotide sequence ID" value="NZ_JAHESF010000015.1"/>
</dbReference>
<evidence type="ECO:0000313" key="15">
    <source>
        <dbReference type="Proteomes" id="UP001319200"/>
    </source>
</evidence>
<evidence type="ECO:0000256" key="5">
    <source>
        <dbReference type="ARBA" id="ARBA00018679"/>
    </source>
</evidence>
<dbReference type="InterPro" id="IPR000634">
    <property type="entry name" value="Ser/Thr_deHydtase_PyrdxlP-BS"/>
</dbReference>
<evidence type="ECO:0000256" key="3">
    <source>
        <dbReference type="ARBA" id="ARBA00005517"/>
    </source>
</evidence>
<dbReference type="GO" id="GO:0006567">
    <property type="term" value="P:L-threonine catabolic process"/>
    <property type="evidence" value="ECO:0007669"/>
    <property type="project" value="TreeGrafter"/>
</dbReference>
<dbReference type="Proteomes" id="UP001319200">
    <property type="component" value="Unassembled WGS sequence"/>
</dbReference>
<accession>A0AAP2DQF8</accession>
<dbReference type="PANTHER" id="PTHR48078:SF6">
    <property type="entry name" value="L-THREONINE DEHYDRATASE CATABOLIC TDCB"/>
    <property type="match status" value="1"/>
</dbReference>
<comment type="caution">
    <text evidence="14">The sequence shown here is derived from an EMBL/GenBank/DDBJ whole genome shotgun (WGS) entry which is preliminary data.</text>
</comment>
<dbReference type="InterPro" id="IPR001926">
    <property type="entry name" value="TrpB-like_PALP"/>
</dbReference>
<protein>
    <recommendedName>
        <fullName evidence="5 11">Threonine synthase</fullName>
        <ecNumber evidence="4 11">4.2.3.1</ecNumber>
    </recommendedName>
</protein>
<dbReference type="Pfam" id="PF00291">
    <property type="entry name" value="PALP"/>
    <property type="match status" value="1"/>
</dbReference>
<evidence type="ECO:0000256" key="1">
    <source>
        <dbReference type="ARBA" id="ARBA00001933"/>
    </source>
</evidence>
<keyword evidence="6" id="KW-0028">Amino-acid biosynthesis</keyword>
<dbReference type="GO" id="GO:0009088">
    <property type="term" value="P:threonine biosynthetic process"/>
    <property type="evidence" value="ECO:0007669"/>
    <property type="project" value="UniProtKB-UniRule"/>
</dbReference>
<evidence type="ECO:0000256" key="10">
    <source>
        <dbReference type="ARBA" id="ARBA00049144"/>
    </source>
</evidence>
<comment type="cofactor">
    <cofactor evidence="1 12">
        <name>pyridoxal 5'-phosphate</name>
        <dbReference type="ChEBI" id="CHEBI:597326"/>
    </cofactor>
</comment>
<evidence type="ECO:0000256" key="12">
    <source>
        <dbReference type="PIRSR" id="PIRSR604450-51"/>
    </source>
</evidence>
<dbReference type="InterPro" id="IPR036052">
    <property type="entry name" value="TrpB-like_PALP_sf"/>
</dbReference>
<comment type="pathway">
    <text evidence="2">Amino-acid biosynthesis; L-threonine biosynthesis; L-threonine from L-aspartate: step 5/5.</text>
</comment>
<reference evidence="14 15" key="1">
    <citation type="submission" date="2021-05" db="EMBL/GenBank/DDBJ databases">
        <title>A Polyphasic approach of four new species of the genus Ohtaekwangia: Ohtaekwangia histidinii sp. nov., Ohtaekwangia cretensis sp. nov., Ohtaekwangia indiensis sp. nov., Ohtaekwangia reichenbachii sp. nov. from diverse environment.</title>
        <authorList>
            <person name="Octaviana S."/>
        </authorList>
    </citation>
    <scope>NUCLEOTIDE SEQUENCE [LARGE SCALE GENOMIC DNA]</scope>
    <source>
        <strain evidence="14 15">PWU4</strain>
    </source>
</reference>
<dbReference type="PROSITE" id="PS00165">
    <property type="entry name" value="DEHYDRATASE_SER_THR"/>
    <property type="match status" value="1"/>
</dbReference>
<keyword evidence="15" id="KW-1185">Reference proteome</keyword>
<dbReference type="AlphaFoldDB" id="A0AAP2DQF8"/>
<feature type="modified residue" description="N6-(pyridoxal phosphate)lysine" evidence="12">
    <location>
        <position position="118"/>
    </location>
</feature>
<evidence type="ECO:0000259" key="13">
    <source>
        <dbReference type="Pfam" id="PF00291"/>
    </source>
</evidence>
<dbReference type="Gene3D" id="3.40.50.1100">
    <property type="match status" value="2"/>
</dbReference>
<evidence type="ECO:0000256" key="6">
    <source>
        <dbReference type="ARBA" id="ARBA00022605"/>
    </source>
</evidence>
<evidence type="ECO:0000256" key="7">
    <source>
        <dbReference type="ARBA" id="ARBA00022697"/>
    </source>
</evidence>
<evidence type="ECO:0000256" key="8">
    <source>
        <dbReference type="ARBA" id="ARBA00022898"/>
    </source>
</evidence>
<dbReference type="EMBL" id="JAHESF010000015">
    <property type="protein sequence ID" value="MBT1698444.1"/>
    <property type="molecule type" value="Genomic_DNA"/>
</dbReference>
<comment type="similarity">
    <text evidence="3">Belongs to the threonine synthase family.</text>
</comment>
<dbReference type="EC" id="4.2.3.1" evidence="4 11"/>
<dbReference type="NCBIfam" id="NF006050">
    <property type="entry name" value="PRK08197.1"/>
    <property type="match status" value="1"/>
</dbReference>
<name>A0AAP2DQF8_9BACT</name>
<evidence type="ECO:0000256" key="11">
    <source>
        <dbReference type="NCBIfam" id="TIGR00260"/>
    </source>
</evidence>
<organism evidence="14 15">
    <name type="scientific">Chryseosolibacter histidini</name>
    <dbReference type="NCBI Taxonomy" id="2782349"/>
    <lineage>
        <taxon>Bacteria</taxon>
        <taxon>Pseudomonadati</taxon>
        <taxon>Bacteroidota</taxon>
        <taxon>Cytophagia</taxon>
        <taxon>Cytophagales</taxon>
        <taxon>Chryseotaleaceae</taxon>
        <taxon>Chryseosolibacter</taxon>
    </lineage>
</organism>
<keyword evidence="8 12" id="KW-0663">Pyridoxal phosphate</keyword>
<dbReference type="NCBIfam" id="TIGR00260">
    <property type="entry name" value="thrC"/>
    <property type="match status" value="1"/>
</dbReference>
<keyword evidence="7" id="KW-0791">Threonine biosynthesis</keyword>
<sequence length="392" mass="42660">MTATKTITSRITSLKCSACDRQFSVHGVNTYASCEKCQRSPLISQYNLLPGLQQELIDSNERSMWRYAALLPVLDKKNIVTLGEGWTPLLKMDRLSSILQMGSLSIKDESLNPTGSFKARGLSMAISKAKELGLSDCIIPTAGNAGGAMAAYCARAGMNATVVMPRHTPRAFKVECQYFGARVIEVDGLISDCAKKVGEMNSTGEYFDLSTMKEPYRLEGKKTMGYEIAEQSGWKLPDVILYPTGGGTGLIGMWKAFEEMMALGWIPDKMPRLIAVQSENCRPVVDTFFDNKAPVPGKPTLANGLAVPHPFAHKLIQQVLHETGGRAISVTEDEIVTGVRAIATAEGIFVAPEGGALLAALRNLLDNGHIRRDEHVLLLNTGSGYKYIENLT</sequence>
<evidence type="ECO:0000256" key="4">
    <source>
        <dbReference type="ARBA" id="ARBA00013028"/>
    </source>
</evidence>
<dbReference type="GO" id="GO:0004794">
    <property type="term" value="F:threonine deaminase activity"/>
    <property type="evidence" value="ECO:0007669"/>
    <property type="project" value="TreeGrafter"/>
</dbReference>
<proteinExistence type="inferred from homology"/>